<evidence type="ECO:0000313" key="6">
    <source>
        <dbReference type="EMBL" id="VCU54633.1"/>
    </source>
</evidence>
<dbReference type="EMBL" id="LR027520">
    <property type="protein sequence ID" value="VCU54633.1"/>
    <property type="molecule type" value="Genomic_DNA"/>
</dbReference>
<evidence type="ECO:0000313" key="7">
    <source>
        <dbReference type="Proteomes" id="UP000279841"/>
    </source>
</evidence>
<proteinExistence type="inferred from homology"/>
<organism evidence="6 7">
    <name type="scientific">Thermus thermophilus</name>
    <dbReference type="NCBI Taxonomy" id="274"/>
    <lineage>
        <taxon>Bacteria</taxon>
        <taxon>Thermotogati</taxon>
        <taxon>Deinococcota</taxon>
        <taxon>Deinococci</taxon>
        <taxon>Thermales</taxon>
        <taxon>Thermaceae</taxon>
        <taxon>Thermus</taxon>
    </lineage>
</organism>
<dbReference type="PANTHER" id="PTHR43649:SF31">
    <property type="entry name" value="SN-GLYCEROL-3-PHOSPHATE-BINDING PERIPLASMIC PROTEIN UGPB"/>
    <property type="match status" value="1"/>
</dbReference>
<evidence type="ECO:0000256" key="4">
    <source>
        <dbReference type="ARBA" id="ARBA00022729"/>
    </source>
</evidence>
<dbReference type="GO" id="GO:0030313">
    <property type="term" value="C:cell envelope"/>
    <property type="evidence" value="ECO:0007669"/>
    <property type="project" value="UniProtKB-SubCell"/>
</dbReference>
<evidence type="ECO:0000256" key="2">
    <source>
        <dbReference type="ARBA" id="ARBA00008520"/>
    </source>
</evidence>
<keyword evidence="6" id="KW-0614">Plasmid</keyword>
<dbReference type="Pfam" id="PF13416">
    <property type="entry name" value="SBP_bac_8"/>
    <property type="match status" value="1"/>
</dbReference>
<gene>
    <name evidence="6" type="primary">ugpB_1</name>
    <name evidence="6" type="ORF">TTHNP4_00041</name>
</gene>
<dbReference type="InterPro" id="IPR006059">
    <property type="entry name" value="SBP"/>
</dbReference>
<name>A0A3P4AXA0_THETH</name>
<evidence type="ECO:0000256" key="3">
    <source>
        <dbReference type="ARBA" id="ARBA00022448"/>
    </source>
</evidence>
<dbReference type="Gene3D" id="3.40.190.10">
    <property type="entry name" value="Periplasmic binding protein-like II"/>
    <property type="match status" value="2"/>
</dbReference>
<feature type="signal peptide" evidence="5">
    <location>
        <begin position="1"/>
        <end position="25"/>
    </location>
</feature>
<keyword evidence="3" id="KW-0813">Transport</keyword>
<dbReference type="Proteomes" id="UP000279841">
    <property type="component" value="Plasmid 4"/>
</dbReference>
<protein>
    <submittedName>
        <fullName evidence="6">sn-glycerol-3-phosphate-binding periplasmic protein UgpB</fullName>
    </submittedName>
</protein>
<keyword evidence="4 5" id="KW-0732">Signal</keyword>
<dbReference type="AlphaFoldDB" id="A0A3P4AXA0"/>
<dbReference type="PANTHER" id="PTHR43649">
    <property type="entry name" value="ARABINOSE-BINDING PROTEIN-RELATED"/>
    <property type="match status" value="1"/>
</dbReference>
<dbReference type="SUPFAM" id="SSF53850">
    <property type="entry name" value="Periplasmic binding protein-like II"/>
    <property type="match status" value="1"/>
</dbReference>
<dbReference type="CDD" id="cd14748">
    <property type="entry name" value="PBP2_UgpB"/>
    <property type="match status" value="1"/>
</dbReference>
<reference evidence="6 7" key="1">
    <citation type="submission" date="2018-10" db="EMBL/GenBank/DDBJ databases">
        <authorList>
            <person name="Peiro R."/>
            <person name="Begona"/>
            <person name="Cbmso G."/>
            <person name="Lopez M."/>
            <person name="Gonzalez S."/>
            <person name="Sacristan E."/>
            <person name="Castillo E."/>
        </authorList>
    </citation>
    <scope>NUCLEOTIDE SEQUENCE [LARGE SCALE GENOMIC DNA]</scope>
    <source>
        <strain evidence="6">TTHNAR1</strain>
        <plasmid evidence="7">4</plasmid>
    </source>
</reference>
<sequence precursor="true">MRMWTRRVWAQAILSTLLLLGGAQAQRVTLEFWHSMGGVLGEATEKLVQDFNKSQDRIQVKSQYVGSYDDGINKLLAALRAGRGYPHVIQVYDIGARIMADSGAVVPLEDLARKSGFDLGRFLPQPRNYYTVEGKLYGLPFNSSNPILYLNMAAFQEAGIPFKPTWSLKDLEEAARKLTKKDAQGRTVRYGLSIPIDSWFVEQISYNSGEYFCNNENGRKARATAVTFDNPAAAAFLDMYARLVREGVAANTGRNWADSQSLFAQGQAAIAAYSTASLTGVLRQVGNRFPLRTAFYPFLRERNGVAIGGAALYVLKGFPEEQVQAAWEFVRFLLEPETQARWHLATGYFPVVRGVTELPQVRQAHVKQPNYTTAIQQLATSKVNASSAGCLMGAFPEIRQYVQTAWEETLKGKPALEALREAKARADQALERYNRSVAQR</sequence>
<dbReference type="RefSeq" id="WP_124105577.1">
    <property type="nucleotide sequence ID" value="NZ_LR027520.1"/>
</dbReference>
<dbReference type="InterPro" id="IPR050490">
    <property type="entry name" value="Bact_solute-bd_prot1"/>
</dbReference>
<geneLocation type="plasmid" evidence="6 7">
    <name>4</name>
</geneLocation>
<evidence type="ECO:0000256" key="1">
    <source>
        <dbReference type="ARBA" id="ARBA00004196"/>
    </source>
</evidence>
<feature type="chain" id="PRO_5017997089" evidence="5">
    <location>
        <begin position="26"/>
        <end position="440"/>
    </location>
</feature>
<comment type="subcellular location">
    <subcellularLocation>
        <location evidence="1">Cell envelope</location>
    </subcellularLocation>
</comment>
<comment type="similarity">
    <text evidence="2">Belongs to the bacterial solute-binding protein 1 family.</text>
</comment>
<evidence type="ECO:0000256" key="5">
    <source>
        <dbReference type="SAM" id="SignalP"/>
    </source>
</evidence>
<accession>A0A3P4AXA0</accession>